<dbReference type="Gene3D" id="3.40.140.10">
    <property type="entry name" value="Cytidine Deaminase, domain 2"/>
    <property type="match status" value="1"/>
</dbReference>
<dbReference type="InterPro" id="IPR032514">
    <property type="entry name" value="GtaA_central"/>
</dbReference>
<dbReference type="SUPFAM" id="SSF51445">
    <property type="entry name" value="(Trans)glycosidases"/>
    <property type="match status" value="1"/>
</dbReference>
<evidence type="ECO:0000313" key="14">
    <source>
        <dbReference type="EMBL" id="GAT59951.1"/>
    </source>
</evidence>
<keyword evidence="8" id="KW-0119">Carbohydrate metabolism</keyword>
<proteinExistence type="predicted"/>
<dbReference type="InterPro" id="IPR001579">
    <property type="entry name" value="Glyco_hydro_18_chit_AS"/>
</dbReference>
<evidence type="ECO:0000259" key="13">
    <source>
        <dbReference type="PROSITE" id="PS51910"/>
    </source>
</evidence>
<evidence type="ECO:0000259" key="12">
    <source>
        <dbReference type="PROSITE" id="PS50249"/>
    </source>
</evidence>
<dbReference type="InterPro" id="IPR033433">
    <property type="entry name" value="GtaA_N"/>
</dbReference>
<evidence type="ECO:0000256" key="1">
    <source>
        <dbReference type="ARBA" id="ARBA00000822"/>
    </source>
</evidence>
<evidence type="ECO:0008006" key="16">
    <source>
        <dbReference type="Google" id="ProtNLM"/>
    </source>
</evidence>
<comment type="catalytic activity">
    <reaction evidence="1">
        <text>Random endo-hydrolysis of N-acetyl-beta-D-glucosaminide (1-&gt;4)-beta-linkages in chitin and chitodextrins.</text>
        <dbReference type="EC" id="3.2.1.14"/>
    </reaction>
</comment>
<feature type="domain" description="GH18" evidence="13">
    <location>
        <begin position="369"/>
        <end position="735"/>
    </location>
</feature>
<dbReference type="InterPro" id="IPR037518">
    <property type="entry name" value="MPN"/>
</dbReference>
<evidence type="ECO:0000256" key="7">
    <source>
        <dbReference type="ARBA" id="ARBA00023049"/>
    </source>
</evidence>
<dbReference type="InterPro" id="IPR011583">
    <property type="entry name" value="Chitinase_II/V-like_cat"/>
</dbReference>
<organism evidence="14 15">
    <name type="scientific">Mycena chlorophos</name>
    <name type="common">Agaric fungus</name>
    <name type="synonym">Agaricus chlorophos</name>
    <dbReference type="NCBI Taxonomy" id="658473"/>
    <lineage>
        <taxon>Eukaryota</taxon>
        <taxon>Fungi</taxon>
        <taxon>Dikarya</taxon>
        <taxon>Basidiomycota</taxon>
        <taxon>Agaricomycotina</taxon>
        <taxon>Agaricomycetes</taxon>
        <taxon>Agaricomycetidae</taxon>
        <taxon>Agaricales</taxon>
        <taxon>Marasmiineae</taxon>
        <taxon>Mycenaceae</taxon>
        <taxon>Mycena</taxon>
    </lineage>
</organism>
<keyword evidence="15" id="KW-1185">Reference proteome</keyword>
<evidence type="ECO:0000256" key="5">
    <source>
        <dbReference type="ARBA" id="ARBA00022833"/>
    </source>
</evidence>
<reference evidence="14" key="1">
    <citation type="submission" date="2014-09" db="EMBL/GenBank/DDBJ databases">
        <title>Genome sequence of the luminous mushroom Mycena chlorophos for searching fungal bioluminescence genes.</title>
        <authorList>
            <person name="Tanaka Y."/>
            <person name="Kasuga D."/>
            <person name="Oba Y."/>
            <person name="Hase S."/>
            <person name="Sato K."/>
            <person name="Oba Y."/>
            <person name="Sakakibara Y."/>
        </authorList>
    </citation>
    <scope>NUCLEOTIDE SEQUENCE</scope>
</reference>
<dbReference type="Pfam" id="PF17168">
    <property type="entry name" value="DUF5127"/>
    <property type="match status" value="2"/>
</dbReference>
<feature type="domain" description="MPN" evidence="12">
    <location>
        <begin position="33"/>
        <end position="168"/>
    </location>
</feature>
<dbReference type="InterPro" id="IPR000555">
    <property type="entry name" value="JAMM/MPN+_dom"/>
</dbReference>
<evidence type="ECO:0000256" key="8">
    <source>
        <dbReference type="ARBA" id="ARBA00023277"/>
    </source>
</evidence>
<keyword evidence="9 11" id="KW-0326">Glycosidase</keyword>
<dbReference type="SUPFAM" id="SSF102712">
    <property type="entry name" value="JAB1/MPN domain"/>
    <property type="match status" value="1"/>
</dbReference>
<dbReference type="PROSITE" id="PS01095">
    <property type="entry name" value="GH18_1"/>
    <property type="match status" value="1"/>
</dbReference>
<keyword evidence="4 11" id="KW-0378">Hydrolase</keyword>
<dbReference type="Pfam" id="PF16335">
    <property type="entry name" value="GtaA_6_Hairpin"/>
    <property type="match status" value="1"/>
</dbReference>
<dbReference type="SMART" id="SM00636">
    <property type="entry name" value="Glyco_18"/>
    <property type="match status" value="1"/>
</dbReference>
<dbReference type="InterPro" id="IPR052743">
    <property type="entry name" value="Glutaminase_GtaA"/>
</dbReference>
<keyword evidence="2" id="KW-0645">Protease</keyword>
<sequence length="1505" mass="164472">MDPEVERLMMMQAGGRGQGARPDAGTPDNGEVVHISSLALLKMLKHGRAGVPMEVMGLLLGEFVDEYTIQIVDVFAMPQSGTTVSVESVDHVFQTKMLEMLKQTGRPEMVVGWYHSHPGFGCWLSSTDINTQQSFESLNSRAVGVVIDPIQSVKGKVVIDAFRLINPQTIMSGREPRQTTSNIGHINKPSIQALIHGLNRHYYSIAVAWRKTELEQAMLMNLHKRNWTEGLKLRDFNGHKESNEKAVKAMLTLSEAYNKSVQDESTLTAEQLKTRHVGKQDPKRHLEEAVEKAMGDQVVQTLGTMLLAEFMRRFFLVSLFNLAYCVASPLQFQVASPSPSALVSPDYIQVPFRIMPPPPSSSRKPLQGPLVMAYYPDWVGNEFPPEKIDFTRFDWIDFAFALPMSDFTLAFDDPDNAPALLRRLVSAAHAKGKQVKLSVGGWTGSQYFSNAVNCTNNRQTFANNILSFYRQYSLDGIDIDWEYPGRQGAGGNVVNPNDSNNFLLFLQLLRNKLPPNAKISAAVLPTPFFGPDGNPMLDVSRFAQVLDWVTVMNYDVWGSSSNPGPNAPLSNGCNNSTQPEASAQSAYQAWTQAKFPASQIVMGMPSYGYLSSSTATRLRQRRTTRAVKLVSDGGQIQFRQLVQQGALAHPNSSDSHGPVYNGTGGFVRYWDECSSTPYLRSRSSRQIVTYDDPQSLGMKAQYVRQAGMLGINIFDVHGDFVVDESELLERFLFSLPAIMAVSFPASFLLLAVFWFVFCNGQVTWTATPFNPASIPLAVRSPYLSTWLPQGAGAALNNAWSSHWTGQITGWAGFVKVDGAAYSFLGAPAVPNANFAKAAQKSMQFTSTQTTFVMAAGAVDLNITFLSPVEPTDLVKQSFPFSYMAISASSTDGNAHSVQVYSDISAEWVSGDDSQLVKWNTTTGNTLIHQVELQTPITFAEVNDRIQSGSAFYATTAASGVTYQTGQDTVVRAQFINSTTLSNTQDTNFHTVVRAQFINSTTLSNTQDTNFRAIGNDFPVFAFAHDLGQVSSAATTPVVVAVGHVRDPALQYIIANDQLQDRSSLFWNQFNDIQDAIPSFLGDYSAAITRATAFDAKVQKDASAISSDYADVAALSVRQALGSLEITLSKNADGSFNTTDILVFLKEISSDGNVNTVDVVFPTYPLLLYANPLLAKYLLAGLFEYQATGQYPNKYSVHDLGSSYPNATGHNAGNDEAMPVEESGNMLIMALAYAQASGDNSQLKTLGVFTTSRTDCPLKVTCGTDDFAGALANQTNLAIKGIVGIKAMSVIASIVGDSERSSNYSSIAASYVSQWQNFALSSDGSHLTLAYGDDSSWGLSYNLYGDKLLKLNLFPESIYQTQTNWYQTVQDTYGVPLDTRHTYTKSDWQLWTASIMTTANMRDNFVSAVRKFAADGLSSQPFGDWYDAVSGKPETFRARPVVGGHFALLAINTTGAFSSSSTSSGGGPNTTFSASAAPTNVNAAGHLRIPLPFVWLRTLFSLVFVW</sequence>
<evidence type="ECO:0000256" key="3">
    <source>
        <dbReference type="ARBA" id="ARBA00022723"/>
    </source>
</evidence>
<evidence type="ECO:0000256" key="9">
    <source>
        <dbReference type="ARBA" id="ARBA00023295"/>
    </source>
</evidence>
<dbReference type="Proteomes" id="UP000815677">
    <property type="component" value="Unassembled WGS sequence"/>
</dbReference>
<keyword evidence="10" id="KW-0624">Polysaccharide degradation</keyword>
<dbReference type="Pfam" id="PF00704">
    <property type="entry name" value="Glyco_hydro_18"/>
    <property type="match status" value="1"/>
</dbReference>
<dbReference type="SMART" id="SM00232">
    <property type="entry name" value="JAB_MPN"/>
    <property type="match status" value="1"/>
</dbReference>
<dbReference type="Pfam" id="PF01398">
    <property type="entry name" value="JAB"/>
    <property type="match status" value="1"/>
</dbReference>
<evidence type="ECO:0000256" key="10">
    <source>
        <dbReference type="ARBA" id="ARBA00023326"/>
    </source>
</evidence>
<dbReference type="EMBL" id="DF849927">
    <property type="protein sequence ID" value="GAT59951.1"/>
    <property type="molecule type" value="Genomic_DNA"/>
</dbReference>
<dbReference type="Pfam" id="PF23594">
    <property type="entry name" value="RPN11_C"/>
    <property type="match status" value="1"/>
</dbReference>
<dbReference type="InterPro" id="IPR001223">
    <property type="entry name" value="Glyco_hydro18_cat"/>
</dbReference>
<keyword evidence="3" id="KW-0479">Metal-binding</keyword>
<dbReference type="InterPro" id="IPR056263">
    <property type="entry name" value="RPN11_C"/>
</dbReference>
<protein>
    <recommendedName>
        <fullName evidence="16">Chitinase</fullName>
    </recommendedName>
</protein>
<dbReference type="PANTHER" id="PTHR31987">
    <property type="entry name" value="GLUTAMINASE A-RELATED"/>
    <property type="match status" value="1"/>
</dbReference>
<evidence type="ECO:0000256" key="2">
    <source>
        <dbReference type="ARBA" id="ARBA00022670"/>
    </source>
</evidence>
<dbReference type="CDD" id="cd08069">
    <property type="entry name" value="MPN_RPN11_CSN5"/>
    <property type="match status" value="1"/>
</dbReference>
<keyword evidence="6" id="KW-0146">Chitin degradation</keyword>
<dbReference type="Gene3D" id="3.20.20.80">
    <property type="entry name" value="Glycosidases"/>
    <property type="match status" value="1"/>
</dbReference>
<evidence type="ECO:0000313" key="15">
    <source>
        <dbReference type="Proteomes" id="UP000815677"/>
    </source>
</evidence>
<dbReference type="PROSITE" id="PS51910">
    <property type="entry name" value="GH18_2"/>
    <property type="match status" value="1"/>
</dbReference>
<dbReference type="PANTHER" id="PTHR31987:SF1">
    <property type="entry name" value="GLUTAMINASE A"/>
    <property type="match status" value="1"/>
</dbReference>
<name>A0ABQ0MCT3_MYCCL</name>
<gene>
    <name evidence="14" type="ORF">MCHLO_16165</name>
</gene>
<keyword evidence="5" id="KW-0862">Zinc</keyword>
<dbReference type="InterPro" id="IPR017853">
    <property type="entry name" value="GH"/>
</dbReference>
<evidence type="ECO:0000256" key="6">
    <source>
        <dbReference type="ARBA" id="ARBA00023024"/>
    </source>
</evidence>
<evidence type="ECO:0000256" key="11">
    <source>
        <dbReference type="RuleBase" id="RU000489"/>
    </source>
</evidence>
<keyword evidence="7" id="KW-0482">Metalloprotease</keyword>
<dbReference type="PROSITE" id="PS50249">
    <property type="entry name" value="MPN"/>
    <property type="match status" value="1"/>
</dbReference>
<evidence type="ECO:0000256" key="4">
    <source>
        <dbReference type="ARBA" id="ARBA00022801"/>
    </source>
</evidence>
<accession>A0ABQ0MCT3</accession>